<accession>A0A812VNU5</accession>
<protein>
    <submittedName>
        <fullName evidence="2">Uncharacterized protein</fullName>
    </submittedName>
</protein>
<evidence type="ECO:0000313" key="2">
    <source>
        <dbReference type="EMBL" id="CAE7634584.1"/>
    </source>
</evidence>
<dbReference type="EMBL" id="CAJNIZ010042737">
    <property type="protein sequence ID" value="CAE7634584.1"/>
    <property type="molecule type" value="Genomic_DNA"/>
</dbReference>
<dbReference type="AlphaFoldDB" id="A0A812VNU5"/>
<sequence>MMADSLAEKPAANFPTKRRRDRLFSSPFSSEPLQVEEIHRSAQSLGASVQAGDDDTATGAGVAGIMSGALGSLQESGFAARRATSRLLHMQTPQYLHAHHRCRLASPERAAIE</sequence>
<gene>
    <name evidence="2" type="ORF">SPIL2461_LOCUS16692</name>
</gene>
<dbReference type="Proteomes" id="UP000649617">
    <property type="component" value="Unassembled WGS sequence"/>
</dbReference>
<name>A0A812VNU5_SYMPI</name>
<keyword evidence="3" id="KW-1185">Reference proteome</keyword>
<organism evidence="2 3">
    <name type="scientific">Symbiodinium pilosum</name>
    <name type="common">Dinoflagellate</name>
    <dbReference type="NCBI Taxonomy" id="2952"/>
    <lineage>
        <taxon>Eukaryota</taxon>
        <taxon>Sar</taxon>
        <taxon>Alveolata</taxon>
        <taxon>Dinophyceae</taxon>
        <taxon>Suessiales</taxon>
        <taxon>Symbiodiniaceae</taxon>
        <taxon>Symbiodinium</taxon>
    </lineage>
</organism>
<evidence type="ECO:0000313" key="3">
    <source>
        <dbReference type="Proteomes" id="UP000649617"/>
    </source>
</evidence>
<feature type="region of interest" description="Disordered" evidence="1">
    <location>
        <begin position="1"/>
        <end position="37"/>
    </location>
</feature>
<evidence type="ECO:0000256" key="1">
    <source>
        <dbReference type="SAM" id="MobiDB-lite"/>
    </source>
</evidence>
<proteinExistence type="predicted"/>
<reference evidence="2" key="1">
    <citation type="submission" date="2021-02" db="EMBL/GenBank/DDBJ databases">
        <authorList>
            <person name="Dougan E. K."/>
            <person name="Rhodes N."/>
            <person name="Thang M."/>
            <person name="Chan C."/>
        </authorList>
    </citation>
    <scope>NUCLEOTIDE SEQUENCE</scope>
</reference>
<comment type="caution">
    <text evidence="2">The sequence shown here is derived from an EMBL/GenBank/DDBJ whole genome shotgun (WGS) entry which is preliminary data.</text>
</comment>